<name>A0A5B7I8Y1_PORTR</name>
<evidence type="ECO:0000313" key="1">
    <source>
        <dbReference type="EMBL" id="MPC81881.1"/>
    </source>
</evidence>
<protein>
    <submittedName>
        <fullName evidence="1">Glutamate receptor 1</fullName>
    </submittedName>
</protein>
<proteinExistence type="predicted"/>
<comment type="caution">
    <text evidence="1">The sequence shown here is derived from an EMBL/GenBank/DDBJ whole genome shotgun (WGS) entry which is preliminary data.</text>
</comment>
<dbReference type="Proteomes" id="UP000324222">
    <property type="component" value="Unassembled WGS sequence"/>
</dbReference>
<reference evidence="1 2" key="1">
    <citation type="submission" date="2019-05" db="EMBL/GenBank/DDBJ databases">
        <title>Another draft genome of Portunus trituberculatus and its Hox gene families provides insights of decapod evolution.</title>
        <authorList>
            <person name="Jeong J.-H."/>
            <person name="Song I."/>
            <person name="Kim S."/>
            <person name="Choi T."/>
            <person name="Kim D."/>
            <person name="Ryu S."/>
            <person name="Kim W."/>
        </authorList>
    </citation>
    <scope>NUCLEOTIDE SEQUENCE [LARGE SCALE GENOMIC DNA]</scope>
    <source>
        <tissue evidence="1">Muscle</tissue>
    </source>
</reference>
<gene>
    <name evidence="1" type="primary">GluRIA_1</name>
    <name evidence="1" type="ORF">E2C01_076519</name>
</gene>
<keyword evidence="1" id="KW-0675">Receptor</keyword>
<organism evidence="1 2">
    <name type="scientific">Portunus trituberculatus</name>
    <name type="common">Swimming crab</name>
    <name type="synonym">Neptunus trituberculatus</name>
    <dbReference type="NCBI Taxonomy" id="210409"/>
    <lineage>
        <taxon>Eukaryota</taxon>
        <taxon>Metazoa</taxon>
        <taxon>Ecdysozoa</taxon>
        <taxon>Arthropoda</taxon>
        <taxon>Crustacea</taxon>
        <taxon>Multicrustacea</taxon>
        <taxon>Malacostraca</taxon>
        <taxon>Eumalacostraca</taxon>
        <taxon>Eucarida</taxon>
        <taxon>Decapoda</taxon>
        <taxon>Pleocyemata</taxon>
        <taxon>Brachyura</taxon>
        <taxon>Eubrachyura</taxon>
        <taxon>Portunoidea</taxon>
        <taxon>Portunidae</taxon>
        <taxon>Portuninae</taxon>
        <taxon>Portunus</taxon>
    </lineage>
</organism>
<dbReference type="AlphaFoldDB" id="A0A5B7I8Y1"/>
<dbReference type="EMBL" id="VSRR010058288">
    <property type="protein sequence ID" value="MPC81881.1"/>
    <property type="molecule type" value="Genomic_DNA"/>
</dbReference>
<sequence length="75" mass="8436">MDERWEEDVKEFGAVNITGFRIVDTTRPYVRNFLNTWMSLDTDLFPGAGNNYISVSTCVCVCVCVCARASHVTPI</sequence>
<accession>A0A5B7I8Y1</accession>
<keyword evidence="2" id="KW-1185">Reference proteome</keyword>
<evidence type="ECO:0000313" key="2">
    <source>
        <dbReference type="Proteomes" id="UP000324222"/>
    </source>
</evidence>
<dbReference type="Gene3D" id="3.40.50.2300">
    <property type="match status" value="2"/>
</dbReference>
<dbReference type="OrthoDB" id="5984008at2759"/>